<organism evidence="1 2">
    <name type="scientific">Hymenochirus boettgeri</name>
    <name type="common">Congo dwarf clawed frog</name>
    <dbReference type="NCBI Taxonomy" id="247094"/>
    <lineage>
        <taxon>Eukaryota</taxon>
        <taxon>Metazoa</taxon>
        <taxon>Chordata</taxon>
        <taxon>Craniata</taxon>
        <taxon>Vertebrata</taxon>
        <taxon>Euteleostomi</taxon>
        <taxon>Amphibia</taxon>
        <taxon>Batrachia</taxon>
        <taxon>Anura</taxon>
        <taxon>Pipoidea</taxon>
        <taxon>Pipidae</taxon>
        <taxon>Pipinae</taxon>
        <taxon>Hymenochirus</taxon>
    </lineage>
</organism>
<dbReference type="EMBL" id="JAACNH010000005">
    <property type="protein sequence ID" value="KAG8442991.1"/>
    <property type="molecule type" value="Genomic_DNA"/>
</dbReference>
<name>A0A8T2JK50_9PIPI</name>
<dbReference type="Proteomes" id="UP000812440">
    <property type="component" value="Chromosome 6"/>
</dbReference>
<proteinExistence type="predicted"/>
<protein>
    <submittedName>
        <fullName evidence="1">Uncharacterized protein</fullName>
    </submittedName>
</protein>
<sequence length="68" mass="7911">MLDHTRLTASRAEKTIHGTFIHMDNHYCKIHLSLHRCDSSCFEDCMLIKSCLLLVWDRPYVSLQGLCC</sequence>
<reference evidence="1" key="1">
    <citation type="thesis" date="2020" institute="ProQuest LLC" country="789 East Eisenhower Parkway, Ann Arbor, MI, USA">
        <title>Comparative Genomics and Chromosome Evolution.</title>
        <authorList>
            <person name="Mudd A.B."/>
        </authorList>
    </citation>
    <scope>NUCLEOTIDE SEQUENCE</scope>
    <source>
        <strain evidence="1">Female2</strain>
        <tissue evidence="1">Blood</tissue>
    </source>
</reference>
<gene>
    <name evidence="1" type="ORF">GDO86_011710</name>
</gene>
<accession>A0A8T2JK50</accession>
<comment type="caution">
    <text evidence="1">The sequence shown here is derived from an EMBL/GenBank/DDBJ whole genome shotgun (WGS) entry which is preliminary data.</text>
</comment>
<evidence type="ECO:0000313" key="1">
    <source>
        <dbReference type="EMBL" id="KAG8442991.1"/>
    </source>
</evidence>
<evidence type="ECO:0000313" key="2">
    <source>
        <dbReference type="Proteomes" id="UP000812440"/>
    </source>
</evidence>
<dbReference type="AlphaFoldDB" id="A0A8T2JK50"/>
<keyword evidence="2" id="KW-1185">Reference proteome</keyword>